<feature type="domain" description="SsuA/THI5-like" evidence="2">
    <location>
        <begin position="73"/>
        <end position="285"/>
    </location>
</feature>
<reference evidence="3 4" key="1">
    <citation type="submission" date="2021-10" db="EMBL/GenBank/DDBJ databases">
        <title>Anaerobic single-cell dispensing facilitates the cultivation of human gut bacteria.</title>
        <authorList>
            <person name="Afrizal A."/>
        </authorList>
    </citation>
    <scope>NUCLEOTIDE SEQUENCE [LARGE SCALE GENOMIC DNA]</scope>
    <source>
        <strain evidence="3 4">CLA-AA-H276</strain>
    </source>
</reference>
<dbReference type="InterPro" id="IPR015168">
    <property type="entry name" value="SsuA/THI5"/>
</dbReference>
<dbReference type="Proteomes" id="UP001198220">
    <property type="component" value="Unassembled WGS sequence"/>
</dbReference>
<dbReference type="PANTHER" id="PTHR31528:SF3">
    <property type="entry name" value="THIAMINE BIOSYNTHESIS PROTEIN HI_0357-RELATED"/>
    <property type="match status" value="1"/>
</dbReference>
<evidence type="ECO:0000259" key="2">
    <source>
        <dbReference type="Pfam" id="PF09084"/>
    </source>
</evidence>
<evidence type="ECO:0000313" key="3">
    <source>
        <dbReference type="EMBL" id="MCC2126073.1"/>
    </source>
</evidence>
<feature type="chain" id="PRO_5042131395" evidence="1">
    <location>
        <begin position="30"/>
        <end position="361"/>
    </location>
</feature>
<organism evidence="3 4">
    <name type="scientific">Hominiventricola filiformis</name>
    <dbReference type="NCBI Taxonomy" id="2885352"/>
    <lineage>
        <taxon>Bacteria</taxon>
        <taxon>Bacillati</taxon>
        <taxon>Bacillota</taxon>
        <taxon>Clostridia</taxon>
        <taxon>Lachnospirales</taxon>
        <taxon>Lachnospiraceae</taxon>
        <taxon>Hominiventricola</taxon>
    </lineage>
</organism>
<dbReference type="GO" id="GO:0009228">
    <property type="term" value="P:thiamine biosynthetic process"/>
    <property type="evidence" value="ECO:0007669"/>
    <property type="project" value="InterPro"/>
</dbReference>
<dbReference type="AlphaFoldDB" id="A0AAE3A7T3"/>
<dbReference type="InterPro" id="IPR027939">
    <property type="entry name" value="NMT1/THI5"/>
</dbReference>
<proteinExistence type="predicted"/>
<dbReference type="PANTHER" id="PTHR31528">
    <property type="entry name" value="4-AMINO-5-HYDROXYMETHYL-2-METHYLPYRIMIDINE PHOSPHATE SYNTHASE THI11-RELATED"/>
    <property type="match status" value="1"/>
</dbReference>
<dbReference type="PROSITE" id="PS51257">
    <property type="entry name" value="PROKAR_LIPOPROTEIN"/>
    <property type="match status" value="1"/>
</dbReference>
<accession>A0AAE3A7T3</accession>
<sequence>MTKRKRTTIVKKRILAAALAATLSVTMLSGCGKTESASNTNPSETAEEAVEEEAVEEDALREVNVVLDWYPNAIHAFLYTAIERGYFKEEGLDVQIRFPSNASDALSLVAAGKAEIGMYYQHDVIQAIANQKTPVKAIGAIVQSPLCVILSLKDKNITGPEDLAGKTIGYGGTALSEAFIKCMIENVGADSSDVNMVDVGFDLMSSMTTGNVDATIGCLVNHEVPQMEEEGFDVNYFMVNGYGIPNYYEEVFLTNNDILENEPEVAEGFIRACKKGFADFQADPDGCLAILMENQNEENFPLTQSVEEQSCATLLPLMATDDAAFLSMTDDCWQQNIDWMLANGLIDQSVEVSDVMVNLGE</sequence>
<dbReference type="SUPFAM" id="SSF53850">
    <property type="entry name" value="Periplasmic binding protein-like II"/>
    <property type="match status" value="1"/>
</dbReference>
<name>A0AAE3A7T3_9FIRM</name>
<gene>
    <name evidence="3" type="ORF">LKD36_07770</name>
</gene>
<protein>
    <submittedName>
        <fullName evidence="3">ABC transporter substrate-binding protein</fullName>
    </submittedName>
</protein>
<comment type="caution">
    <text evidence="3">The sequence shown here is derived from an EMBL/GenBank/DDBJ whole genome shotgun (WGS) entry which is preliminary data.</text>
</comment>
<dbReference type="Gene3D" id="3.40.190.10">
    <property type="entry name" value="Periplasmic binding protein-like II"/>
    <property type="match status" value="2"/>
</dbReference>
<evidence type="ECO:0000256" key="1">
    <source>
        <dbReference type="SAM" id="SignalP"/>
    </source>
</evidence>
<feature type="signal peptide" evidence="1">
    <location>
        <begin position="1"/>
        <end position="29"/>
    </location>
</feature>
<keyword evidence="1" id="KW-0732">Signal</keyword>
<evidence type="ECO:0000313" key="4">
    <source>
        <dbReference type="Proteomes" id="UP001198220"/>
    </source>
</evidence>
<dbReference type="Pfam" id="PF09084">
    <property type="entry name" value="NMT1"/>
    <property type="match status" value="1"/>
</dbReference>
<keyword evidence="4" id="KW-1185">Reference proteome</keyword>
<dbReference type="EMBL" id="JAJEPS010000006">
    <property type="protein sequence ID" value="MCC2126073.1"/>
    <property type="molecule type" value="Genomic_DNA"/>
</dbReference>